<reference evidence="1" key="1">
    <citation type="journal article" date="2015" name="Nature">
        <title>Complex archaea that bridge the gap between prokaryotes and eukaryotes.</title>
        <authorList>
            <person name="Spang A."/>
            <person name="Saw J.H."/>
            <person name="Jorgensen S.L."/>
            <person name="Zaremba-Niedzwiedzka K."/>
            <person name="Martijn J."/>
            <person name="Lind A.E."/>
            <person name="van Eijk R."/>
            <person name="Schleper C."/>
            <person name="Guy L."/>
            <person name="Ettema T.J."/>
        </authorList>
    </citation>
    <scope>NUCLEOTIDE SEQUENCE</scope>
</reference>
<sequence>NGIVSYWKLDEASGTVIDELGINNGTNNGSTTSAIGKINTAYDFNVNTDHINTTNTDLNDLENHTVSMWLKRNGNGISYATLFSNGVINTGISILQEAQTQNVFYRLTDSAANTDLASTGSELTSEYNHFVFSFNGTDMMIYVNGTLVKSQSAVLTLDTAAGDYAFIGGIDGIGSFVLYSESLLLIFNIIGIWPGYSDAAI</sequence>
<evidence type="ECO:0008006" key="2">
    <source>
        <dbReference type="Google" id="ProtNLM"/>
    </source>
</evidence>
<comment type="caution">
    <text evidence="1">The sequence shown here is derived from an EMBL/GenBank/DDBJ whole genome shotgun (WGS) entry which is preliminary data.</text>
</comment>
<dbReference type="EMBL" id="LAZR01042521">
    <property type="protein sequence ID" value="KKL09344.1"/>
    <property type="molecule type" value="Genomic_DNA"/>
</dbReference>
<dbReference type="Pfam" id="PF13385">
    <property type="entry name" value="Laminin_G_3"/>
    <property type="match status" value="1"/>
</dbReference>
<protein>
    <recommendedName>
        <fullName evidence="2">LamG-like jellyroll fold domain-containing protein</fullName>
    </recommendedName>
</protein>
<proteinExistence type="predicted"/>
<accession>A0A0F9AIE6</accession>
<dbReference type="SUPFAM" id="SSF49899">
    <property type="entry name" value="Concanavalin A-like lectins/glucanases"/>
    <property type="match status" value="1"/>
</dbReference>
<evidence type="ECO:0000313" key="1">
    <source>
        <dbReference type="EMBL" id="KKL09344.1"/>
    </source>
</evidence>
<feature type="non-terminal residue" evidence="1">
    <location>
        <position position="1"/>
    </location>
</feature>
<gene>
    <name evidence="1" type="ORF">LCGC14_2566820</name>
</gene>
<organism evidence="1">
    <name type="scientific">marine sediment metagenome</name>
    <dbReference type="NCBI Taxonomy" id="412755"/>
    <lineage>
        <taxon>unclassified sequences</taxon>
        <taxon>metagenomes</taxon>
        <taxon>ecological metagenomes</taxon>
    </lineage>
</organism>
<dbReference type="InterPro" id="IPR013320">
    <property type="entry name" value="ConA-like_dom_sf"/>
</dbReference>
<dbReference type="Gene3D" id="2.60.120.200">
    <property type="match status" value="1"/>
</dbReference>
<name>A0A0F9AIE6_9ZZZZ</name>
<dbReference type="AlphaFoldDB" id="A0A0F9AIE6"/>